<dbReference type="Gene3D" id="3.40.50.150">
    <property type="entry name" value="Vaccinia Virus protein VP39"/>
    <property type="match status" value="1"/>
</dbReference>
<evidence type="ECO:0000313" key="5">
    <source>
        <dbReference type="EMBL" id="NGN82763.1"/>
    </source>
</evidence>
<evidence type="ECO:0000256" key="3">
    <source>
        <dbReference type="ARBA" id="ARBA00022679"/>
    </source>
</evidence>
<accession>A0ABX0D7T1</accession>
<dbReference type="Proteomes" id="UP000479226">
    <property type="component" value="Unassembled WGS sequence"/>
</dbReference>
<reference evidence="5 6" key="1">
    <citation type="submission" date="2020-02" db="EMBL/GenBank/DDBJ databases">
        <title>Genome sequence of the type strain DSM 27180 of Arthrobacter silviterrae.</title>
        <authorList>
            <person name="Gao J."/>
            <person name="Sun J."/>
        </authorList>
    </citation>
    <scope>NUCLEOTIDE SEQUENCE [LARGE SCALE GENOMIC DNA]</scope>
    <source>
        <strain evidence="5 6">DSM 27180</strain>
    </source>
</reference>
<dbReference type="SUPFAM" id="SSF53335">
    <property type="entry name" value="S-adenosyl-L-methionine-dependent methyltransferases"/>
    <property type="match status" value="1"/>
</dbReference>
<evidence type="ECO:0000259" key="4">
    <source>
        <dbReference type="Pfam" id="PF08241"/>
    </source>
</evidence>
<evidence type="ECO:0000256" key="1">
    <source>
        <dbReference type="ARBA" id="ARBA00008361"/>
    </source>
</evidence>
<proteinExistence type="inferred from homology"/>
<dbReference type="RefSeq" id="WP_165180862.1">
    <property type="nucleotide sequence ID" value="NZ_JAAKZI010000005.1"/>
</dbReference>
<dbReference type="PANTHER" id="PTHR44942">
    <property type="entry name" value="METHYLTRANSF_11 DOMAIN-CONTAINING PROTEIN"/>
    <property type="match status" value="1"/>
</dbReference>
<dbReference type="GO" id="GO:0032259">
    <property type="term" value="P:methylation"/>
    <property type="evidence" value="ECO:0007669"/>
    <property type="project" value="UniProtKB-KW"/>
</dbReference>
<protein>
    <submittedName>
        <fullName evidence="5">Class I SAM-dependent methyltransferase</fullName>
    </submittedName>
</protein>
<evidence type="ECO:0000256" key="2">
    <source>
        <dbReference type="ARBA" id="ARBA00022603"/>
    </source>
</evidence>
<name>A0ABX0D7T1_9MICC</name>
<keyword evidence="6" id="KW-1185">Reference proteome</keyword>
<dbReference type="CDD" id="cd02440">
    <property type="entry name" value="AdoMet_MTases"/>
    <property type="match status" value="1"/>
</dbReference>
<gene>
    <name evidence="5" type="ORF">G6N77_04695</name>
</gene>
<dbReference type="EMBL" id="JAAKZI010000005">
    <property type="protein sequence ID" value="NGN82763.1"/>
    <property type="molecule type" value="Genomic_DNA"/>
</dbReference>
<feature type="domain" description="Methyltransferase type 11" evidence="4">
    <location>
        <begin position="39"/>
        <end position="136"/>
    </location>
</feature>
<dbReference type="InterPro" id="IPR029063">
    <property type="entry name" value="SAM-dependent_MTases_sf"/>
</dbReference>
<keyword evidence="3" id="KW-0808">Transferase</keyword>
<sequence>MSPAVRDQARYNLARPPWPVATVSWLLGSPDPATALRVLDLGSGTGSGARTAACLGHTVLAVDPSADMLAALDQSNRKLPAHVGARITTARGTAEDLPAADGSIDAILCLQSWQWVSVTEAAGECLRVLAPGGSLAMAWHTWDRSVPWVCELAEIVGHTATPPSHGTTLPHGVSGLGKFEQRNFHVAFQLTLDQFVELADSWRYVHQRPDRAAVLERVRALGRNQVGPTGTLEFPHVTECYRAVTHSRQEWSNP</sequence>
<dbReference type="PANTHER" id="PTHR44942:SF4">
    <property type="entry name" value="METHYLTRANSFERASE TYPE 11 DOMAIN-CONTAINING PROTEIN"/>
    <property type="match status" value="1"/>
</dbReference>
<keyword evidence="2 5" id="KW-0489">Methyltransferase</keyword>
<dbReference type="InterPro" id="IPR013216">
    <property type="entry name" value="Methyltransf_11"/>
</dbReference>
<organism evidence="5 6">
    <name type="scientific">Arthrobacter silviterrae</name>
    <dbReference type="NCBI Taxonomy" id="2026658"/>
    <lineage>
        <taxon>Bacteria</taxon>
        <taxon>Bacillati</taxon>
        <taxon>Actinomycetota</taxon>
        <taxon>Actinomycetes</taxon>
        <taxon>Micrococcales</taxon>
        <taxon>Micrococcaceae</taxon>
        <taxon>Arthrobacter</taxon>
    </lineage>
</organism>
<comment type="caution">
    <text evidence="5">The sequence shown here is derived from an EMBL/GenBank/DDBJ whole genome shotgun (WGS) entry which is preliminary data.</text>
</comment>
<evidence type="ECO:0000313" key="6">
    <source>
        <dbReference type="Proteomes" id="UP000479226"/>
    </source>
</evidence>
<dbReference type="Pfam" id="PF08241">
    <property type="entry name" value="Methyltransf_11"/>
    <property type="match status" value="1"/>
</dbReference>
<dbReference type="InterPro" id="IPR051052">
    <property type="entry name" value="Diverse_substrate_MTase"/>
</dbReference>
<dbReference type="GO" id="GO:0008168">
    <property type="term" value="F:methyltransferase activity"/>
    <property type="evidence" value="ECO:0007669"/>
    <property type="project" value="UniProtKB-KW"/>
</dbReference>
<comment type="similarity">
    <text evidence="1">Belongs to the methyltransferase superfamily.</text>
</comment>